<comment type="caution">
    <text evidence="1">The sequence shown here is derived from an EMBL/GenBank/DDBJ whole genome shotgun (WGS) entry which is preliminary data.</text>
</comment>
<name>A0A7K1V1J3_9NOCA</name>
<proteinExistence type="predicted"/>
<protein>
    <submittedName>
        <fullName evidence="1">Uncharacterized protein</fullName>
    </submittedName>
</protein>
<accession>A0A7K1V1J3</accession>
<keyword evidence="2" id="KW-1185">Reference proteome</keyword>
<reference evidence="1 2" key="1">
    <citation type="submission" date="2019-12" db="EMBL/GenBank/DDBJ databases">
        <title>Nocardia sp. nov. ET3-3 isolated from soil.</title>
        <authorList>
            <person name="Kanchanasin P."/>
            <person name="Tanasupawat S."/>
            <person name="Yuki M."/>
            <person name="Kudo T."/>
        </authorList>
    </citation>
    <scope>NUCLEOTIDE SEQUENCE [LARGE SCALE GENOMIC DNA]</scope>
    <source>
        <strain evidence="1 2">ET3-3</strain>
    </source>
</reference>
<dbReference type="AlphaFoldDB" id="A0A7K1V1J3"/>
<organism evidence="1 2">
    <name type="scientific">Nocardia terrae</name>
    <dbReference type="NCBI Taxonomy" id="2675851"/>
    <lineage>
        <taxon>Bacteria</taxon>
        <taxon>Bacillati</taxon>
        <taxon>Actinomycetota</taxon>
        <taxon>Actinomycetes</taxon>
        <taxon>Mycobacteriales</taxon>
        <taxon>Nocardiaceae</taxon>
        <taxon>Nocardia</taxon>
    </lineage>
</organism>
<dbReference type="EMBL" id="WRPP01000005">
    <property type="protein sequence ID" value="MVU80454.1"/>
    <property type="molecule type" value="Genomic_DNA"/>
</dbReference>
<evidence type="ECO:0000313" key="2">
    <source>
        <dbReference type="Proteomes" id="UP000466794"/>
    </source>
</evidence>
<dbReference type="Proteomes" id="UP000466794">
    <property type="component" value="Unassembled WGS sequence"/>
</dbReference>
<gene>
    <name evidence="1" type="ORF">GPX89_24795</name>
</gene>
<evidence type="ECO:0000313" key="1">
    <source>
        <dbReference type="EMBL" id="MVU80454.1"/>
    </source>
</evidence>
<sequence>MTRILSRRVADQPSASRHGFPLLSRYAGVGHKVGIVVRRSASAFHIH</sequence>